<keyword evidence="4 7" id="KW-0812">Transmembrane</keyword>
<dbReference type="InterPro" id="IPR045621">
    <property type="entry name" value="BPD_transp_1_N"/>
</dbReference>
<evidence type="ECO:0000259" key="8">
    <source>
        <dbReference type="PROSITE" id="PS50928"/>
    </source>
</evidence>
<dbReference type="CDD" id="cd06261">
    <property type="entry name" value="TM_PBP2"/>
    <property type="match status" value="1"/>
</dbReference>
<dbReference type="GO" id="GO:0055085">
    <property type="term" value="P:transmembrane transport"/>
    <property type="evidence" value="ECO:0007669"/>
    <property type="project" value="InterPro"/>
</dbReference>
<dbReference type="Proteomes" id="UP000440096">
    <property type="component" value="Unassembled WGS sequence"/>
</dbReference>
<evidence type="ECO:0000256" key="5">
    <source>
        <dbReference type="ARBA" id="ARBA00022989"/>
    </source>
</evidence>
<dbReference type="InterPro" id="IPR000515">
    <property type="entry name" value="MetI-like"/>
</dbReference>
<feature type="transmembrane region" description="Helical" evidence="7">
    <location>
        <begin position="249"/>
        <end position="275"/>
    </location>
</feature>
<sequence>MVRLVGRGILAMIPSLILVSIIAFSLLYLVPGDPAVGLAGESPTPGQVELIRHNLGLDRPVVEQYLHWAGNALHGDFGRSIFTTFPVSELITSRLPITVALAVAATFVAVVVGLSLGIVAATWRGRFVDRAISALSSLGVAVPAFWLGLLLVLLFSVKAHLLPSIGYVPFSQNPGGWLVHILLPAVTLAAAPGAEIARQMRAAMVGVLGNDYVRTARAKGVRRSAVVLKHALKNAAVPVVTVIGSQFSYLLGGAVIVEQIFAIPGLGSLAVTAVLDRDMPVIQAVVVIAALAVLVVNLLVDLSYGYFSPKARLR</sequence>
<proteinExistence type="inferred from homology"/>
<evidence type="ECO:0000256" key="1">
    <source>
        <dbReference type="ARBA" id="ARBA00004651"/>
    </source>
</evidence>
<keyword evidence="5 7" id="KW-1133">Transmembrane helix</keyword>
<feature type="transmembrane region" description="Helical" evidence="7">
    <location>
        <begin position="97"/>
        <end position="123"/>
    </location>
</feature>
<dbReference type="PROSITE" id="PS50928">
    <property type="entry name" value="ABC_TM1"/>
    <property type="match status" value="1"/>
</dbReference>
<dbReference type="Pfam" id="PF00528">
    <property type="entry name" value="BPD_transp_1"/>
    <property type="match status" value="1"/>
</dbReference>
<name>A0A6N7YX06_9PSEU</name>
<feature type="transmembrane region" description="Helical" evidence="7">
    <location>
        <begin position="9"/>
        <end position="30"/>
    </location>
</feature>
<feature type="transmembrane region" description="Helical" evidence="7">
    <location>
        <begin position="135"/>
        <end position="157"/>
    </location>
</feature>
<protein>
    <submittedName>
        <fullName evidence="9">ABC transporter permease subunit</fullName>
    </submittedName>
</protein>
<keyword evidence="2 7" id="KW-0813">Transport</keyword>
<comment type="similarity">
    <text evidence="7">Belongs to the binding-protein-dependent transport system permease family.</text>
</comment>
<gene>
    <name evidence="9" type="ORF">GKO32_27055</name>
</gene>
<feature type="transmembrane region" description="Helical" evidence="7">
    <location>
        <begin position="177"/>
        <end position="194"/>
    </location>
</feature>
<dbReference type="AlphaFoldDB" id="A0A6N7YX06"/>
<comment type="subcellular location">
    <subcellularLocation>
        <location evidence="1 7">Cell membrane</location>
        <topology evidence="1 7">Multi-pass membrane protein</topology>
    </subcellularLocation>
</comment>
<dbReference type="SUPFAM" id="SSF161098">
    <property type="entry name" value="MetI-like"/>
    <property type="match status" value="1"/>
</dbReference>
<evidence type="ECO:0000256" key="3">
    <source>
        <dbReference type="ARBA" id="ARBA00022475"/>
    </source>
</evidence>
<evidence type="ECO:0000256" key="6">
    <source>
        <dbReference type="ARBA" id="ARBA00023136"/>
    </source>
</evidence>
<evidence type="ECO:0000256" key="2">
    <source>
        <dbReference type="ARBA" id="ARBA00022448"/>
    </source>
</evidence>
<keyword evidence="3" id="KW-1003">Cell membrane</keyword>
<feature type="domain" description="ABC transmembrane type-1" evidence="8">
    <location>
        <begin position="95"/>
        <end position="300"/>
    </location>
</feature>
<keyword evidence="6 7" id="KW-0472">Membrane</keyword>
<evidence type="ECO:0000256" key="4">
    <source>
        <dbReference type="ARBA" id="ARBA00022692"/>
    </source>
</evidence>
<evidence type="ECO:0000313" key="9">
    <source>
        <dbReference type="EMBL" id="MTD57605.1"/>
    </source>
</evidence>
<reference evidence="9 10" key="1">
    <citation type="submission" date="2019-11" db="EMBL/GenBank/DDBJ databases">
        <title>Draft genome of Amycolatopsis RM579.</title>
        <authorList>
            <person name="Duangmal K."/>
            <person name="Mingma R."/>
        </authorList>
    </citation>
    <scope>NUCLEOTIDE SEQUENCE [LARGE SCALE GENOMIC DNA]</scope>
    <source>
        <strain evidence="9 10">RM579</strain>
    </source>
</reference>
<organism evidence="9 10">
    <name type="scientific">Amycolatopsis pithecellobii</name>
    <dbReference type="NCBI Taxonomy" id="664692"/>
    <lineage>
        <taxon>Bacteria</taxon>
        <taxon>Bacillati</taxon>
        <taxon>Actinomycetota</taxon>
        <taxon>Actinomycetes</taxon>
        <taxon>Pseudonocardiales</taxon>
        <taxon>Pseudonocardiaceae</taxon>
        <taxon>Amycolatopsis</taxon>
    </lineage>
</organism>
<dbReference type="Pfam" id="PF19300">
    <property type="entry name" value="BPD_transp_1_N"/>
    <property type="match status" value="1"/>
</dbReference>
<dbReference type="PANTHER" id="PTHR43163">
    <property type="entry name" value="DIPEPTIDE TRANSPORT SYSTEM PERMEASE PROTEIN DPPB-RELATED"/>
    <property type="match status" value="1"/>
</dbReference>
<feature type="transmembrane region" description="Helical" evidence="7">
    <location>
        <begin position="281"/>
        <end position="307"/>
    </location>
</feature>
<dbReference type="RefSeq" id="WP_154759732.1">
    <property type="nucleotide sequence ID" value="NZ_WMBA01000051.1"/>
</dbReference>
<dbReference type="InterPro" id="IPR035906">
    <property type="entry name" value="MetI-like_sf"/>
</dbReference>
<dbReference type="EMBL" id="WMBA01000051">
    <property type="protein sequence ID" value="MTD57605.1"/>
    <property type="molecule type" value="Genomic_DNA"/>
</dbReference>
<dbReference type="GO" id="GO:0005886">
    <property type="term" value="C:plasma membrane"/>
    <property type="evidence" value="ECO:0007669"/>
    <property type="project" value="UniProtKB-SubCell"/>
</dbReference>
<dbReference type="PANTHER" id="PTHR43163:SF6">
    <property type="entry name" value="DIPEPTIDE TRANSPORT SYSTEM PERMEASE PROTEIN DPPB-RELATED"/>
    <property type="match status" value="1"/>
</dbReference>
<keyword evidence="10" id="KW-1185">Reference proteome</keyword>
<dbReference type="Gene3D" id="1.10.3720.10">
    <property type="entry name" value="MetI-like"/>
    <property type="match status" value="1"/>
</dbReference>
<accession>A0A6N7YX06</accession>
<evidence type="ECO:0000256" key="7">
    <source>
        <dbReference type="RuleBase" id="RU363032"/>
    </source>
</evidence>
<comment type="caution">
    <text evidence="9">The sequence shown here is derived from an EMBL/GenBank/DDBJ whole genome shotgun (WGS) entry which is preliminary data.</text>
</comment>
<evidence type="ECO:0000313" key="10">
    <source>
        <dbReference type="Proteomes" id="UP000440096"/>
    </source>
</evidence>
<dbReference type="OrthoDB" id="9778910at2"/>